<keyword evidence="2" id="KW-1185">Reference proteome</keyword>
<protein>
    <submittedName>
        <fullName evidence="1">Uncharacterized protein</fullName>
    </submittedName>
</protein>
<dbReference type="EMBL" id="MH382836">
    <property type="protein sequence ID" value="AXC36484.1"/>
    <property type="molecule type" value="Genomic_DNA"/>
</dbReference>
<sequence length="113" mass="12834">MIVTRPDGTIEVYDDSGKVRLRLGDLSKGTIMAEMYHMTKDGQYVTGEIATHDMSQVTQWAQLRETYAGMQSWCKTGNNSWHTVAACDIGRGRWESVFENIVPESVRMAEMLR</sequence>
<gene>
    <name evidence="1" type="ORF">phCDa_40</name>
</gene>
<reference evidence="1 2" key="1">
    <citation type="submission" date="2018-05" db="EMBL/GenBank/DDBJ databases">
        <title>Genomic characterization of a novel Pseudomonas phage phCDa.</title>
        <authorList>
            <person name="Chen C."/>
            <person name="Lu D."/>
            <person name="Wang J."/>
            <person name="Fu R."/>
        </authorList>
    </citation>
    <scope>NUCLEOTIDE SEQUENCE [LARGE SCALE GENOMIC DNA]</scope>
</reference>
<evidence type="ECO:0000313" key="1">
    <source>
        <dbReference type="EMBL" id="AXC36484.1"/>
    </source>
</evidence>
<proteinExistence type="predicted"/>
<name>A0A2Z5H937_9CAUD</name>
<organism evidence="1 2">
    <name type="scientific">Pseudomonas phage phCDa</name>
    <dbReference type="NCBI Taxonomy" id="2268587"/>
    <lineage>
        <taxon>Viruses</taxon>
        <taxon>Duplodnaviria</taxon>
        <taxon>Heunggongvirae</taxon>
        <taxon>Uroviricota</taxon>
        <taxon>Caudoviricetes</taxon>
        <taxon>Schitoviridae</taxon>
        <taxon>Shizishanvirus</taxon>
        <taxon>Shizishanvirus phCDa</taxon>
    </lineage>
</organism>
<accession>A0A2Z5H937</accession>
<dbReference type="Proteomes" id="UP000252224">
    <property type="component" value="Segment"/>
</dbReference>
<evidence type="ECO:0000313" key="2">
    <source>
        <dbReference type="Proteomes" id="UP000252224"/>
    </source>
</evidence>